<accession>A0ABD0WWZ7</accession>
<gene>
    <name evidence="1" type="ORF">UPYG_G00188490</name>
</gene>
<comment type="caution">
    <text evidence="1">The sequence shown here is derived from an EMBL/GenBank/DDBJ whole genome shotgun (WGS) entry which is preliminary data.</text>
</comment>
<dbReference type="AlphaFoldDB" id="A0ABD0WWZ7"/>
<evidence type="ECO:0000313" key="2">
    <source>
        <dbReference type="Proteomes" id="UP001557470"/>
    </source>
</evidence>
<evidence type="ECO:0008006" key="3">
    <source>
        <dbReference type="Google" id="ProtNLM"/>
    </source>
</evidence>
<evidence type="ECO:0000313" key="1">
    <source>
        <dbReference type="EMBL" id="KAL0979705.1"/>
    </source>
</evidence>
<dbReference type="Proteomes" id="UP001557470">
    <property type="component" value="Unassembled WGS sequence"/>
</dbReference>
<proteinExistence type="predicted"/>
<sequence>MSWTAGALGDFLNELDILISSCPDDGSPLILLALSAAFDTVNHHILLTSYPLRSLHPWLCTLLDCILLILPGEITRLCMPD</sequence>
<protein>
    <recommendedName>
        <fullName evidence="3">Reverse transcriptase domain-containing protein</fullName>
    </recommendedName>
</protein>
<keyword evidence="2" id="KW-1185">Reference proteome</keyword>
<reference evidence="1 2" key="1">
    <citation type="submission" date="2024-06" db="EMBL/GenBank/DDBJ databases">
        <authorList>
            <person name="Pan Q."/>
            <person name="Wen M."/>
            <person name="Jouanno E."/>
            <person name="Zahm M."/>
            <person name="Klopp C."/>
            <person name="Cabau C."/>
            <person name="Louis A."/>
            <person name="Berthelot C."/>
            <person name="Parey E."/>
            <person name="Roest Crollius H."/>
            <person name="Montfort J."/>
            <person name="Robinson-Rechavi M."/>
            <person name="Bouchez O."/>
            <person name="Lampietro C."/>
            <person name="Lopez Roques C."/>
            <person name="Donnadieu C."/>
            <person name="Postlethwait J."/>
            <person name="Bobe J."/>
            <person name="Verreycken H."/>
            <person name="Guiguen Y."/>
        </authorList>
    </citation>
    <scope>NUCLEOTIDE SEQUENCE [LARGE SCALE GENOMIC DNA]</scope>
    <source>
        <strain evidence="1">Up_M1</strain>
        <tissue evidence="1">Testis</tissue>
    </source>
</reference>
<dbReference type="EMBL" id="JAGEUA010000005">
    <property type="protein sequence ID" value="KAL0979705.1"/>
    <property type="molecule type" value="Genomic_DNA"/>
</dbReference>
<organism evidence="1 2">
    <name type="scientific">Umbra pygmaea</name>
    <name type="common">Eastern mudminnow</name>
    <dbReference type="NCBI Taxonomy" id="75934"/>
    <lineage>
        <taxon>Eukaryota</taxon>
        <taxon>Metazoa</taxon>
        <taxon>Chordata</taxon>
        <taxon>Craniata</taxon>
        <taxon>Vertebrata</taxon>
        <taxon>Euteleostomi</taxon>
        <taxon>Actinopterygii</taxon>
        <taxon>Neopterygii</taxon>
        <taxon>Teleostei</taxon>
        <taxon>Protacanthopterygii</taxon>
        <taxon>Esociformes</taxon>
        <taxon>Umbridae</taxon>
        <taxon>Umbra</taxon>
    </lineage>
</organism>
<name>A0ABD0WWZ7_UMBPY</name>